<organism evidence="2 3">
    <name type="scientific">Cordylochernes scorpioides</name>
    <dbReference type="NCBI Taxonomy" id="51811"/>
    <lineage>
        <taxon>Eukaryota</taxon>
        <taxon>Metazoa</taxon>
        <taxon>Ecdysozoa</taxon>
        <taxon>Arthropoda</taxon>
        <taxon>Chelicerata</taxon>
        <taxon>Arachnida</taxon>
        <taxon>Pseudoscorpiones</taxon>
        <taxon>Cheliferoidea</taxon>
        <taxon>Chernetidae</taxon>
        <taxon>Cordylochernes</taxon>
    </lineage>
</organism>
<gene>
    <name evidence="2" type="ORF">LAZ67_1001396</name>
</gene>
<feature type="domain" description="Integrase zinc-binding" evidence="1">
    <location>
        <begin position="2"/>
        <end position="39"/>
    </location>
</feature>
<dbReference type="EMBL" id="CP092863">
    <property type="protein sequence ID" value="UYV60516.1"/>
    <property type="molecule type" value="Genomic_DNA"/>
</dbReference>
<accession>A0ABY6JVE0</accession>
<dbReference type="Proteomes" id="UP001235939">
    <property type="component" value="Chromosome 01"/>
</dbReference>
<name>A0ABY6JVE0_9ARAC</name>
<dbReference type="Pfam" id="PF17921">
    <property type="entry name" value="Integrase_H2C2"/>
    <property type="match status" value="1"/>
</dbReference>
<evidence type="ECO:0000259" key="1">
    <source>
        <dbReference type="Pfam" id="PF17921"/>
    </source>
</evidence>
<evidence type="ECO:0000313" key="2">
    <source>
        <dbReference type="EMBL" id="UYV60516.1"/>
    </source>
</evidence>
<dbReference type="Gene3D" id="1.10.340.70">
    <property type="match status" value="1"/>
</dbReference>
<keyword evidence="3" id="KW-1185">Reference proteome</keyword>
<sequence length="90" mass="10106">MRKDVSNHIHAGHQGTTKCRSRAKDHVWWPGIGQEIQDMTPYDQKKVELIAGEKFWVKDLREGFSAPLIDRGNSCRDLQAELSSGGNSGK</sequence>
<protein>
    <submittedName>
        <fullName evidence="2">K02A2.6-like</fullName>
    </submittedName>
</protein>
<reference evidence="2 3" key="1">
    <citation type="submission" date="2022-01" db="EMBL/GenBank/DDBJ databases">
        <title>A chromosomal length assembly of Cordylochernes scorpioides.</title>
        <authorList>
            <person name="Zeh D."/>
            <person name="Zeh J."/>
        </authorList>
    </citation>
    <scope>NUCLEOTIDE SEQUENCE [LARGE SCALE GENOMIC DNA]</scope>
    <source>
        <strain evidence="2">IN4F17</strain>
        <tissue evidence="2">Whole Body</tissue>
    </source>
</reference>
<dbReference type="InterPro" id="IPR041588">
    <property type="entry name" value="Integrase_H2C2"/>
</dbReference>
<evidence type="ECO:0000313" key="3">
    <source>
        <dbReference type="Proteomes" id="UP001235939"/>
    </source>
</evidence>
<proteinExistence type="predicted"/>